<feature type="binding site" evidence="7">
    <location>
        <position position="167"/>
    </location>
    <ligand>
        <name>glyoxylate</name>
        <dbReference type="ChEBI" id="CHEBI:36655"/>
    </ligand>
</feature>
<dbReference type="PIRSF" id="PIRSF000138">
    <property type="entry name" value="Al-hdrx_acd_dh"/>
    <property type="match status" value="1"/>
</dbReference>
<dbReference type="InterPro" id="IPR037396">
    <property type="entry name" value="FMN_HAD"/>
</dbReference>
<evidence type="ECO:0000313" key="9">
    <source>
        <dbReference type="EMBL" id="KAA0693843.1"/>
    </source>
</evidence>
<accession>A0A7V7GSA9</accession>
<dbReference type="OrthoDB" id="9770452at2"/>
<feature type="domain" description="FMN hydroxy acid dehydrogenase" evidence="8">
    <location>
        <begin position="10"/>
        <end position="366"/>
    </location>
</feature>
<feature type="binding site" evidence="7">
    <location>
        <begin position="89"/>
        <end position="91"/>
    </location>
    <ligand>
        <name>FMN</name>
        <dbReference type="ChEBI" id="CHEBI:58210"/>
    </ligand>
</feature>
<keyword evidence="3 7" id="KW-0288">FMN</keyword>
<feature type="binding site" evidence="7">
    <location>
        <position position="240"/>
    </location>
    <ligand>
        <name>FMN</name>
        <dbReference type="ChEBI" id="CHEBI:58210"/>
    </ligand>
</feature>
<comment type="cofactor">
    <cofactor evidence="1">
        <name>FMN</name>
        <dbReference type="ChEBI" id="CHEBI:58210"/>
    </cofactor>
</comment>
<feature type="binding site" evidence="7">
    <location>
        <position position="267"/>
    </location>
    <ligand>
        <name>glyoxylate</name>
        <dbReference type="ChEBI" id="CHEBI:36655"/>
    </ligand>
</feature>
<comment type="similarity">
    <text evidence="5">Belongs to the FMN-dependent alpha-hydroxy acid dehydrogenase family.</text>
</comment>
<evidence type="ECO:0000259" key="8">
    <source>
        <dbReference type="PROSITE" id="PS51349"/>
    </source>
</evidence>
<keyword evidence="4" id="KW-0560">Oxidoreductase</keyword>
<evidence type="ECO:0000256" key="1">
    <source>
        <dbReference type="ARBA" id="ARBA00001917"/>
    </source>
</evidence>
<feature type="binding site" evidence="7">
    <location>
        <position position="141"/>
    </location>
    <ligand>
        <name>glyoxylate</name>
        <dbReference type="ChEBI" id="CHEBI:36655"/>
    </ligand>
</feature>
<evidence type="ECO:0000256" key="7">
    <source>
        <dbReference type="PIRSR" id="PIRSR000138-2"/>
    </source>
</evidence>
<reference evidence="9 10" key="1">
    <citation type="submission" date="2018-07" db="EMBL/GenBank/DDBJ databases">
        <title>Pseudomonas laoshanensis sp. nov., isolated from soil.</title>
        <authorList>
            <person name="Sun J."/>
            <person name="Yu L."/>
            <person name="Wang M."/>
            <person name="Zhang C."/>
        </authorList>
    </citation>
    <scope>NUCLEOTIDE SEQUENCE [LARGE SCALE GENOMIC DNA]</scope>
    <source>
        <strain evidence="9 10">Y22</strain>
    </source>
</reference>
<dbReference type="PANTHER" id="PTHR10578">
    <property type="entry name" value="S -2-HYDROXY-ACID OXIDASE-RELATED"/>
    <property type="match status" value="1"/>
</dbReference>
<dbReference type="CDD" id="cd02809">
    <property type="entry name" value="alpha_hydroxyacid_oxid_FMN"/>
    <property type="match status" value="1"/>
</dbReference>
<feature type="binding site" evidence="7">
    <location>
        <position position="139"/>
    </location>
    <ligand>
        <name>FMN</name>
        <dbReference type="ChEBI" id="CHEBI:58210"/>
    </ligand>
</feature>
<feature type="binding site" evidence="7">
    <location>
        <position position="264"/>
    </location>
    <ligand>
        <name>glyoxylate</name>
        <dbReference type="ChEBI" id="CHEBI:36655"/>
    </ligand>
</feature>
<comment type="caution">
    <text evidence="9">The sequence shown here is derived from an EMBL/GenBank/DDBJ whole genome shotgun (WGS) entry which is preliminary data.</text>
</comment>
<evidence type="ECO:0000256" key="4">
    <source>
        <dbReference type="ARBA" id="ARBA00023002"/>
    </source>
</evidence>
<evidence type="ECO:0000256" key="3">
    <source>
        <dbReference type="ARBA" id="ARBA00022643"/>
    </source>
</evidence>
<protein>
    <submittedName>
        <fullName evidence="9">Alpha-hydroxy-acid oxidizing protein</fullName>
    </submittedName>
</protein>
<dbReference type="PROSITE" id="PS51349">
    <property type="entry name" value="FMN_HYDROXY_ACID_DH_2"/>
    <property type="match status" value="1"/>
</dbReference>
<organism evidence="9 10">
    <name type="scientific">Halopseudomonas laoshanensis</name>
    <dbReference type="NCBI Taxonomy" id="2268758"/>
    <lineage>
        <taxon>Bacteria</taxon>
        <taxon>Pseudomonadati</taxon>
        <taxon>Pseudomonadota</taxon>
        <taxon>Gammaproteobacteria</taxon>
        <taxon>Pseudomonadales</taxon>
        <taxon>Pseudomonadaceae</taxon>
        <taxon>Halopseudomonas</taxon>
    </lineage>
</organism>
<dbReference type="Proteomes" id="UP000463138">
    <property type="component" value="Unassembled WGS sequence"/>
</dbReference>
<feature type="binding site" evidence="7">
    <location>
        <position position="176"/>
    </location>
    <ligand>
        <name>glyoxylate</name>
        <dbReference type="ChEBI" id="CHEBI:36655"/>
    </ligand>
</feature>
<sequence>MTHALPPLPRIPAHVVALDDYADLSREHMSEGARAWLDGGAADELTLKDNRAAFARLKLKPRVLQGMHGGHTELSLFGQRFAYPVLLAPVAHQRAVHPDGELATLLGASAMGAGMVVSTQASVALEDLAQAAHAPLWFQLYMLADRARTSALLARVEAAGYQALVLTVDAPVTGVRNREQRSGFVMPDTATAVNLDAGAPAHIARPGESPLFGSPLVAAAPGWRELEWLRAQTRLPILLKGILNPDDAAQALGCGVDGIIVSNHGGRVLDGVPASIDALPGVVRAVDGAVPILLDGGIRRGTDVLKALALGAQAVLVGRPYMHALASAGPAGVAHVLHMLRTELEMAMILSGCRTLADIDQRILWQ</sequence>
<dbReference type="InterPro" id="IPR013785">
    <property type="entry name" value="Aldolase_TIM"/>
</dbReference>
<evidence type="ECO:0000313" key="10">
    <source>
        <dbReference type="Proteomes" id="UP000463138"/>
    </source>
</evidence>
<dbReference type="SUPFAM" id="SSF51395">
    <property type="entry name" value="FMN-linked oxidoreductases"/>
    <property type="match status" value="1"/>
</dbReference>
<keyword evidence="2 7" id="KW-0285">Flavoprotein</keyword>
<feature type="active site" description="Proton acceptor" evidence="6">
    <location>
        <position position="264"/>
    </location>
</feature>
<name>A0A7V7GSA9_9GAMM</name>
<feature type="binding site" evidence="7">
    <location>
        <position position="262"/>
    </location>
    <ligand>
        <name>FMN</name>
        <dbReference type="ChEBI" id="CHEBI:58210"/>
    </ligand>
</feature>
<dbReference type="InterPro" id="IPR000262">
    <property type="entry name" value="FMN-dep_DH"/>
</dbReference>
<keyword evidence="10" id="KW-1185">Reference proteome</keyword>
<dbReference type="EMBL" id="QOVF01000003">
    <property type="protein sequence ID" value="KAA0693843.1"/>
    <property type="molecule type" value="Genomic_DNA"/>
</dbReference>
<dbReference type="Pfam" id="PF01070">
    <property type="entry name" value="FMN_dh"/>
    <property type="match status" value="1"/>
</dbReference>
<dbReference type="AlphaFoldDB" id="A0A7V7GSA9"/>
<evidence type="ECO:0000256" key="6">
    <source>
        <dbReference type="PIRSR" id="PIRSR000138-1"/>
    </source>
</evidence>
<gene>
    <name evidence="9" type="ORF">DT594_10970</name>
</gene>
<dbReference type="RefSeq" id="WP_149332713.1">
    <property type="nucleotide sequence ID" value="NZ_QOVF01000003.1"/>
</dbReference>
<dbReference type="PANTHER" id="PTHR10578:SF107">
    <property type="entry name" value="2-HYDROXYACID OXIDASE 1"/>
    <property type="match status" value="1"/>
</dbReference>
<feature type="binding site" evidence="7">
    <location>
        <position position="118"/>
    </location>
    <ligand>
        <name>FMN</name>
        <dbReference type="ChEBI" id="CHEBI:58210"/>
    </ligand>
</feature>
<dbReference type="Gene3D" id="3.20.20.70">
    <property type="entry name" value="Aldolase class I"/>
    <property type="match status" value="1"/>
</dbReference>
<evidence type="ECO:0000256" key="5">
    <source>
        <dbReference type="ARBA" id="ARBA00024042"/>
    </source>
</evidence>
<proteinExistence type="inferred from homology"/>
<dbReference type="GO" id="GO:0010181">
    <property type="term" value="F:FMN binding"/>
    <property type="evidence" value="ECO:0007669"/>
    <property type="project" value="InterPro"/>
</dbReference>
<dbReference type="GO" id="GO:0016614">
    <property type="term" value="F:oxidoreductase activity, acting on CH-OH group of donors"/>
    <property type="evidence" value="ECO:0007669"/>
    <property type="project" value="UniProtKB-ARBA"/>
</dbReference>
<feature type="binding site" evidence="7">
    <location>
        <begin position="318"/>
        <end position="319"/>
    </location>
    <ligand>
        <name>FMN</name>
        <dbReference type="ChEBI" id="CHEBI:58210"/>
    </ligand>
</feature>
<evidence type="ECO:0000256" key="2">
    <source>
        <dbReference type="ARBA" id="ARBA00022630"/>
    </source>
</evidence>
<dbReference type="InterPro" id="IPR012133">
    <property type="entry name" value="Alpha-hydoxy_acid_DH_FMN"/>
</dbReference>
<feature type="binding site" evidence="7">
    <location>
        <begin position="295"/>
        <end position="299"/>
    </location>
    <ligand>
        <name>FMN</name>
        <dbReference type="ChEBI" id="CHEBI:58210"/>
    </ligand>
</feature>
<dbReference type="FunFam" id="3.20.20.70:FF:000029">
    <property type="entry name" value="L-lactate dehydrogenase"/>
    <property type="match status" value="1"/>
</dbReference>